<reference evidence="1" key="1">
    <citation type="submission" date="2023-07" db="EMBL/GenBank/DDBJ databases">
        <authorList>
            <consortium name="CYATHOMIX"/>
        </authorList>
    </citation>
    <scope>NUCLEOTIDE SEQUENCE</scope>
    <source>
        <strain evidence="1">N/A</strain>
    </source>
</reference>
<accession>A0AA36M4R5</accession>
<dbReference type="EMBL" id="CATQJL010000223">
    <property type="protein sequence ID" value="CAJ0596992.1"/>
    <property type="molecule type" value="Genomic_DNA"/>
</dbReference>
<protein>
    <submittedName>
        <fullName evidence="1">Uncharacterized protein</fullName>
    </submittedName>
</protein>
<comment type="caution">
    <text evidence="1">The sequence shown here is derived from an EMBL/GenBank/DDBJ whole genome shotgun (WGS) entry which is preliminary data.</text>
</comment>
<proteinExistence type="predicted"/>
<sequence>MHKLYFVAEIELCRLLSRCLSSLFVFSEDQSNTILAPETLPNLFLGLSARHEICSLIGWNPQESCENME</sequence>
<organism evidence="1 2">
    <name type="scientific">Cylicocyclus nassatus</name>
    <name type="common">Nematode worm</name>
    <dbReference type="NCBI Taxonomy" id="53992"/>
    <lineage>
        <taxon>Eukaryota</taxon>
        <taxon>Metazoa</taxon>
        <taxon>Ecdysozoa</taxon>
        <taxon>Nematoda</taxon>
        <taxon>Chromadorea</taxon>
        <taxon>Rhabditida</taxon>
        <taxon>Rhabditina</taxon>
        <taxon>Rhabditomorpha</taxon>
        <taxon>Strongyloidea</taxon>
        <taxon>Strongylidae</taxon>
        <taxon>Cylicocyclus</taxon>
    </lineage>
</organism>
<evidence type="ECO:0000313" key="1">
    <source>
        <dbReference type="EMBL" id="CAJ0596992.1"/>
    </source>
</evidence>
<evidence type="ECO:0000313" key="2">
    <source>
        <dbReference type="Proteomes" id="UP001176961"/>
    </source>
</evidence>
<keyword evidence="2" id="KW-1185">Reference proteome</keyword>
<gene>
    <name evidence="1" type="ORF">CYNAS_LOCUS8975</name>
</gene>
<name>A0AA36M4R5_CYLNA</name>
<dbReference type="Proteomes" id="UP001176961">
    <property type="component" value="Unassembled WGS sequence"/>
</dbReference>
<dbReference type="AlphaFoldDB" id="A0AA36M4R5"/>